<evidence type="ECO:0000259" key="2">
    <source>
        <dbReference type="PROSITE" id="PS50003"/>
    </source>
</evidence>
<name>A0A0K2U3B7_LEPSM</name>
<dbReference type="InterPro" id="IPR014352">
    <property type="entry name" value="FERM/acyl-CoA-bd_prot_sf"/>
</dbReference>
<dbReference type="EMBL" id="HACA01014830">
    <property type="protein sequence ID" value="CDW32191.1"/>
    <property type="molecule type" value="Transcribed_RNA"/>
</dbReference>
<dbReference type="AlphaFoldDB" id="A0A0K2U3B7"/>
<feature type="compositionally biased region" description="Polar residues" evidence="1">
    <location>
        <begin position="197"/>
        <end position="207"/>
    </location>
</feature>
<dbReference type="GeneID" id="121115160"/>
<dbReference type="GO" id="GO:0030055">
    <property type="term" value="C:cell-substrate junction"/>
    <property type="evidence" value="ECO:0007669"/>
    <property type="project" value="TreeGrafter"/>
</dbReference>
<dbReference type="InterPro" id="IPR019748">
    <property type="entry name" value="FERM_central"/>
</dbReference>
<feature type="compositionally biased region" description="Basic and acidic residues" evidence="1">
    <location>
        <begin position="166"/>
        <end position="177"/>
    </location>
</feature>
<dbReference type="SUPFAM" id="SSF50729">
    <property type="entry name" value="PH domain-like"/>
    <property type="match status" value="2"/>
</dbReference>
<dbReference type="PANTHER" id="PTHR16160:SF13">
    <property type="entry name" value="FERMITIN 2-RELATED"/>
    <property type="match status" value="1"/>
</dbReference>
<dbReference type="GO" id="GO:0048731">
    <property type="term" value="P:system development"/>
    <property type="evidence" value="ECO:0007669"/>
    <property type="project" value="UniProtKB-ARBA"/>
</dbReference>
<dbReference type="Pfam" id="PF18124">
    <property type="entry name" value="Kindlin_2_N"/>
    <property type="match status" value="1"/>
</dbReference>
<dbReference type="GO" id="GO:0007229">
    <property type="term" value="P:integrin-mediated signaling pathway"/>
    <property type="evidence" value="ECO:0007669"/>
    <property type="project" value="InterPro"/>
</dbReference>
<dbReference type="RefSeq" id="XP_040565278.1">
    <property type="nucleotide sequence ID" value="XM_040709344.2"/>
</dbReference>
<dbReference type="Pfam" id="PF00373">
    <property type="entry name" value="FERM_M"/>
    <property type="match status" value="2"/>
</dbReference>
<dbReference type="InterPro" id="IPR035963">
    <property type="entry name" value="FERM_2"/>
</dbReference>
<dbReference type="InterPro" id="IPR001849">
    <property type="entry name" value="PH_domain"/>
</dbReference>
<dbReference type="SMART" id="SM00295">
    <property type="entry name" value="B41"/>
    <property type="match status" value="1"/>
</dbReference>
<dbReference type="SUPFAM" id="SSF47031">
    <property type="entry name" value="Second domain of FERM"/>
    <property type="match status" value="1"/>
</dbReference>
<dbReference type="Gene3D" id="2.30.29.30">
    <property type="entry name" value="Pleckstrin-homology domain (PH domain)/Phosphotyrosine-binding domain (PTB)"/>
    <property type="match status" value="2"/>
</dbReference>
<evidence type="ECO:0000256" key="1">
    <source>
        <dbReference type="SAM" id="MobiDB-lite"/>
    </source>
</evidence>
<dbReference type="PROSITE" id="PS00661">
    <property type="entry name" value="FERM_2"/>
    <property type="match status" value="1"/>
</dbReference>
<sequence length="726" mass="83293">MNNSGMSKGGIILGDGSWNLTIFVTNLQIEKNLRVRSDLHIGGLMIRLVDELDIAMDWSDHAMWWPARNKWLDNTRYTLDQYNITADAIIHFTPMHKMVRIQLPDLRFLDCSLDFSVTTFNASKNLCRELGIRYGEELSLCKPLEPEHLKQNYQETTPRKKAQHPPTKDGRYNERVDTNTFIPSSSSTPSGKSRISHSNGGSLNGTLRTPAKTNGAYHSHPGTLRNGNYSPYSNGLSPASHFLKSTNISSTMFNDSEISLTHSPTPSPEIRNSQLHPRSLVERARMNVGWLDSTLSIMEQRVQEMDVLTLRFKYYNFYDINPKYDSVRINQIFEQAKWQILNEAIDCTEEEMLLFAALQLQVGLQSNVPQPHEVFEEDDDVDAALNDLQVTLEGSVRRNGDLTTVPQLADYLRYLKPKRFTLKSFKRHYFVLQDLNLLTYRNVEDVASAEPLMDVGLKGCEVTPEINISQNKYQIKLEVPSADGMSEILLRCEWEEQYAKWMAALRLAARGKTMADISYESEVKSIMAFLSMQRPAEAPVINPATLDINLEEYVAPRFLRKLRSKDKSCGCRPACLPDKSLRQRILEAHTNVKDLNLLEAKMNFIKAWQSLPDYGVSLFVVKFFKEKKEELLGIAANKIMRIALSTGDHIKNWRYSTMKAWNVNWESKHMMIQFEDEKNVIFNCLSADCKVVHEFIGGYIFLSMRSKDKIQQLDDKEFHKLTGNWE</sequence>
<dbReference type="Gene3D" id="3.10.20.90">
    <property type="entry name" value="Phosphatidylinositol 3-kinase Catalytic Subunit, Chain A, domain 1"/>
    <property type="match status" value="1"/>
</dbReference>
<dbReference type="OrthoDB" id="10057618at2759"/>
<feature type="compositionally biased region" description="Low complexity" evidence="1">
    <location>
        <begin position="184"/>
        <end position="193"/>
    </location>
</feature>
<protein>
    <recommendedName>
        <fullName evidence="2">PH domain-containing protein</fullName>
    </recommendedName>
</protein>
<dbReference type="InterPro" id="IPR019749">
    <property type="entry name" value="Band_41_domain"/>
</dbReference>
<reference evidence="3" key="1">
    <citation type="submission" date="2014-05" db="EMBL/GenBank/DDBJ databases">
        <authorList>
            <person name="Chronopoulou M."/>
        </authorList>
    </citation>
    <scope>NUCLEOTIDE SEQUENCE</scope>
    <source>
        <tissue evidence="3">Whole organism</tissue>
    </source>
</reference>
<dbReference type="GO" id="GO:0007160">
    <property type="term" value="P:cell-matrix adhesion"/>
    <property type="evidence" value="ECO:0007669"/>
    <property type="project" value="TreeGrafter"/>
</dbReference>
<dbReference type="PANTHER" id="PTHR16160">
    <property type="entry name" value="FERMITIN 2-RELATED"/>
    <property type="match status" value="1"/>
</dbReference>
<dbReference type="InterPro" id="IPR011993">
    <property type="entry name" value="PH-like_dom_sf"/>
</dbReference>
<feature type="region of interest" description="Disordered" evidence="1">
    <location>
        <begin position="153"/>
        <end position="231"/>
    </location>
</feature>
<dbReference type="PROSITE" id="PS50003">
    <property type="entry name" value="PH_DOMAIN"/>
    <property type="match status" value="1"/>
</dbReference>
<dbReference type="InterPro" id="IPR040790">
    <property type="entry name" value="Kindlin_2_N"/>
</dbReference>
<dbReference type="Gene3D" id="1.20.80.10">
    <property type="match status" value="1"/>
</dbReference>
<dbReference type="GO" id="GO:0005178">
    <property type="term" value="F:integrin binding"/>
    <property type="evidence" value="ECO:0007669"/>
    <property type="project" value="TreeGrafter"/>
</dbReference>
<proteinExistence type="predicted"/>
<dbReference type="CDD" id="cd17095">
    <property type="entry name" value="FERM_F0_kindlins"/>
    <property type="match status" value="1"/>
</dbReference>
<accession>A0A0K2U3B7</accession>
<dbReference type="InterPro" id="IPR019747">
    <property type="entry name" value="FERM_CS"/>
</dbReference>
<dbReference type="KEGG" id="lsm:121115160"/>
<dbReference type="CDD" id="cd13205">
    <property type="entry name" value="FERM_C_fermitin"/>
    <property type="match status" value="1"/>
</dbReference>
<evidence type="ECO:0000313" key="3">
    <source>
        <dbReference type="EMBL" id="CDW32191.1"/>
    </source>
</evidence>
<dbReference type="InterPro" id="IPR037843">
    <property type="entry name" value="Kindlin/fermitin"/>
</dbReference>
<feature type="domain" description="PH" evidence="2">
    <location>
        <begin position="395"/>
        <end position="510"/>
    </location>
</feature>
<dbReference type="CDD" id="cd14473">
    <property type="entry name" value="FERM_B-lobe"/>
    <property type="match status" value="1"/>
</dbReference>
<dbReference type="SMART" id="SM00233">
    <property type="entry name" value="PH"/>
    <property type="match status" value="1"/>
</dbReference>
<organism evidence="3">
    <name type="scientific">Lepeophtheirus salmonis</name>
    <name type="common">Salmon louse</name>
    <name type="synonym">Caligus salmonis</name>
    <dbReference type="NCBI Taxonomy" id="72036"/>
    <lineage>
        <taxon>Eukaryota</taxon>
        <taxon>Metazoa</taxon>
        <taxon>Ecdysozoa</taxon>
        <taxon>Arthropoda</taxon>
        <taxon>Crustacea</taxon>
        <taxon>Multicrustacea</taxon>
        <taxon>Hexanauplia</taxon>
        <taxon>Copepoda</taxon>
        <taxon>Siphonostomatoida</taxon>
        <taxon>Caligidae</taxon>
        <taxon>Lepeophtheirus</taxon>
    </lineage>
</organism>